<dbReference type="Pfam" id="PF21811">
    <property type="entry name" value="RdfA"/>
    <property type="match status" value="1"/>
</dbReference>
<dbReference type="OrthoDB" id="304916at2157"/>
<reference evidence="1 2" key="1">
    <citation type="journal article" date="2014" name="Front. Microbiol.">
        <title>Population and genomic analysis of the genus Halorubrum.</title>
        <authorList>
            <person name="Fullmer M.S."/>
            <person name="Soucy S.M."/>
            <person name="Swithers K.S."/>
            <person name="Makkay A.M."/>
            <person name="Wheeler R."/>
            <person name="Ventosa A."/>
            <person name="Gogarten J.P."/>
            <person name="Papke R.T."/>
        </authorList>
    </citation>
    <scope>NUCLEOTIDE SEQUENCE [LARGE SCALE GENOMIC DNA]</scope>
    <source>
        <strain evidence="1 2">G37</strain>
    </source>
</reference>
<evidence type="ECO:0000313" key="1">
    <source>
        <dbReference type="EMBL" id="OYR70114.1"/>
    </source>
</evidence>
<accession>A0A256JMJ3</accession>
<dbReference type="Proteomes" id="UP000216758">
    <property type="component" value="Unassembled WGS sequence"/>
</dbReference>
<dbReference type="RefSeq" id="WP_094583089.1">
    <property type="nucleotide sequence ID" value="NZ_NHPB01000051.1"/>
</dbReference>
<comment type="caution">
    <text evidence="1">The sequence shown here is derived from an EMBL/GenBank/DDBJ whole genome shotgun (WGS) entry which is preliminary data.</text>
</comment>
<dbReference type="InterPro" id="IPR048925">
    <property type="entry name" value="RdfA"/>
</dbReference>
<proteinExistence type="predicted"/>
<gene>
    <name evidence="1" type="ORF">DJ78_09670</name>
</gene>
<name>A0A256JMJ3_HALEZ</name>
<evidence type="ECO:0000313" key="2">
    <source>
        <dbReference type="Proteomes" id="UP000216758"/>
    </source>
</evidence>
<organism evidence="1 2">
    <name type="scientific">Halorubrum ezzemoulense</name>
    <name type="common">Halorubrum chaoviator</name>
    <dbReference type="NCBI Taxonomy" id="337243"/>
    <lineage>
        <taxon>Archaea</taxon>
        <taxon>Methanobacteriati</taxon>
        <taxon>Methanobacteriota</taxon>
        <taxon>Stenosarchaea group</taxon>
        <taxon>Halobacteria</taxon>
        <taxon>Halobacteriales</taxon>
        <taxon>Haloferacaceae</taxon>
        <taxon>Halorubrum</taxon>
    </lineage>
</organism>
<protein>
    <submittedName>
        <fullName evidence="1">Uncharacterized protein</fullName>
    </submittedName>
</protein>
<dbReference type="AlphaFoldDB" id="A0A256JMJ3"/>
<sequence length="202" mass="22379">MSNESHKRGTKVARLIEKYDLSGRGAELEAAWIGDDGERTSLRDLADEFNETILRSVLKENGISLSNFEVAGTYEALRHGSGPDETRARRRLEREGVNVVELTSDFVTHQSVHTYLTDERNASLPDQSEDAVERRTETIEKLEGRTVVVTEASIESTLPDEELDRVDYDVIVDVQVVCSACGSTYDAGELLRQGGCDCGNPE</sequence>
<dbReference type="EMBL" id="NHPB01000051">
    <property type="protein sequence ID" value="OYR70114.1"/>
    <property type="molecule type" value="Genomic_DNA"/>
</dbReference>